<evidence type="ECO:0000313" key="7">
    <source>
        <dbReference type="Proteomes" id="UP000095283"/>
    </source>
</evidence>
<dbReference type="GO" id="GO:0032977">
    <property type="term" value="F:membrane insertase activity"/>
    <property type="evidence" value="ECO:0007669"/>
    <property type="project" value="InterPro"/>
</dbReference>
<accession>A0A1I7XGW5</accession>
<keyword evidence="2 6" id="KW-0812">Transmembrane</keyword>
<protein>
    <submittedName>
        <fullName evidence="8">DUF106 domain-containing protein</fullName>
    </submittedName>
</protein>
<keyword evidence="4 6" id="KW-0472">Membrane</keyword>
<sequence length="238" mass="28004">MYSVQAGESALSELGLISWWKPSSYFRIALESVHTYGDLPWWATIITATIILRLILISVPIMSQRLVAKQSKYKKELDEFRQRMDDARNEGNNLLQQQIFLEQRDFLKSKDIRLGRQLLIMLANGGVFATQFFAIKKMVEFGIEVGTSYEQMTPGFRLGMQYGLPVIIFAVSSQFASVSVSLLFFDFLCYKNKFPYRWHFSKISFLYHFIIRWLICYSCNFFVWLFLQVIFDIFIFIF</sequence>
<dbReference type="WBParaSite" id="Hba_16926">
    <property type="protein sequence ID" value="Hba_16926"/>
    <property type="gene ID" value="Hba_16926"/>
</dbReference>
<dbReference type="InterPro" id="IPR001708">
    <property type="entry name" value="YidC/ALB3/OXA1/COX18"/>
</dbReference>
<feature type="transmembrane region" description="Helical" evidence="6">
    <location>
        <begin position="41"/>
        <end position="62"/>
    </location>
</feature>
<evidence type="ECO:0000256" key="2">
    <source>
        <dbReference type="ARBA" id="ARBA00022692"/>
    </source>
</evidence>
<evidence type="ECO:0000256" key="1">
    <source>
        <dbReference type="ARBA" id="ARBA00004141"/>
    </source>
</evidence>
<evidence type="ECO:0000256" key="3">
    <source>
        <dbReference type="ARBA" id="ARBA00022989"/>
    </source>
</evidence>
<name>A0A1I7XGW5_HETBA</name>
<feature type="transmembrane region" description="Helical" evidence="6">
    <location>
        <begin position="118"/>
        <end position="135"/>
    </location>
</feature>
<dbReference type="AlphaFoldDB" id="A0A1I7XGW5"/>
<proteinExistence type="predicted"/>
<reference evidence="8" key="1">
    <citation type="submission" date="2016-11" db="UniProtKB">
        <authorList>
            <consortium name="WormBaseParasite"/>
        </authorList>
    </citation>
    <scope>IDENTIFICATION</scope>
</reference>
<keyword evidence="3 6" id="KW-1133">Transmembrane helix</keyword>
<feature type="transmembrane region" description="Helical" evidence="6">
    <location>
        <begin position="162"/>
        <end position="188"/>
    </location>
</feature>
<evidence type="ECO:0000256" key="5">
    <source>
        <dbReference type="SAM" id="Coils"/>
    </source>
</evidence>
<dbReference type="PANTHER" id="PTHR12428:SF66">
    <property type="entry name" value="MITOCHONDRIAL INNER MEMBRANE PROTEIN OXA1L"/>
    <property type="match status" value="1"/>
</dbReference>
<dbReference type="GO" id="GO:0005743">
    <property type="term" value="C:mitochondrial inner membrane"/>
    <property type="evidence" value="ECO:0007669"/>
    <property type="project" value="TreeGrafter"/>
</dbReference>
<evidence type="ECO:0000313" key="8">
    <source>
        <dbReference type="WBParaSite" id="Hba_16926"/>
    </source>
</evidence>
<keyword evidence="5" id="KW-0175">Coiled coil</keyword>
<evidence type="ECO:0000256" key="6">
    <source>
        <dbReference type="SAM" id="Phobius"/>
    </source>
</evidence>
<dbReference type="Proteomes" id="UP000095283">
    <property type="component" value="Unplaced"/>
</dbReference>
<feature type="coiled-coil region" evidence="5">
    <location>
        <begin position="70"/>
        <end position="97"/>
    </location>
</feature>
<dbReference type="GO" id="GO:0032979">
    <property type="term" value="P:protein insertion into mitochondrial inner membrane from matrix"/>
    <property type="evidence" value="ECO:0007669"/>
    <property type="project" value="TreeGrafter"/>
</dbReference>
<keyword evidence="7" id="KW-1185">Reference proteome</keyword>
<comment type="subcellular location">
    <subcellularLocation>
        <location evidence="1">Membrane</location>
        <topology evidence="1">Multi-pass membrane protein</topology>
    </subcellularLocation>
</comment>
<dbReference type="PANTHER" id="PTHR12428">
    <property type="entry name" value="OXA1"/>
    <property type="match status" value="1"/>
</dbReference>
<evidence type="ECO:0000256" key="4">
    <source>
        <dbReference type="ARBA" id="ARBA00023136"/>
    </source>
</evidence>
<organism evidence="7 8">
    <name type="scientific">Heterorhabditis bacteriophora</name>
    <name type="common">Entomopathogenic nematode worm</name>
    <dbReference type="NCBI Taxonomy" id="37862"/>
    <lineage>
        <taxon>Eukaryota</taxon>
        <taxon>Metazoa</taxon>
        <taxon>Ecdysozoa</taxon>
        <taxon>Nematoda</taxon>
        <taxon>Chromadorea</taxon>
        <taxon>Rhabditida</taxon>
        <taxon>Rhabditina</taxon>
        <taxon>Rhabditomorpha</taxon>
        <taxon>Strongyloidea</taxon>
        <taxon>Heterorhabditidae</taxon>
        <taxon>Heterorhabditis</taxon>
    </lineage>
</organism>
<feature type="transmembrane region" description="Helical" evidence="6">
    <location>
        <begin position="209"/>
        <end position="237"/>
    </location>
</feature>